<dbReference type="Proteomes" id="UP000191518">
    <property type="component" value="Unassembled WGS sequence"/>
</dbReference>
<dbReference type="PANTHER" id="PTHR23402">
    <property type="entry name" value="PROTEASE FAMILY C15 PYROGLUTAMYL-PEPTIDASE I-RELATED"/>
    <property type="match status" value="1"/>
</dbReference>
<evidence type="ECO:0000256" key="2">
    <source>
        <dbReference type="ARBA" id="ARBA00022670"/>
    </source>
</evidence>
<dbReference type="AlphaFoldDB" id="A0A1V6RI82"/>
<keyword evidence="3" id="KW-0378">Hydrolase</keyword>
<keyword evidence="7" id="KW-1185">Reference proteome</keyword>
<gene>
    <name evidence="6" type="ORF">PENVUL_c044G01769</name>
</gene>
<evidence type="ECO:0000313" key="7">
    <source>
        <dbReference type="Proteomes" id="UP000191518"/>
    </source>
</evidence>
<dbReference type="GO" id="GO:0006508">
    <property type="term" value="P:proteolysis"/>
    <property type="evidence" value="ECO:0007669"/>
    <property type="project" value="UniProtKB-KW"/>
</dbReference>
<dbReference type="SUPFAM" id="SSF53182">
    <property type="entry name" value="Pyrrolidone carboxyl peptidase (pyroglutamate aminopeptidase)"/>
    <property type="match status" value="1"/>
</dbReference>
<dbReference type="InterPro" id="IPR036440">
    <property type="entry name" value="Peptidase_C15-like_sf"/>
</dbReference>
<evidence type="ECO:0000256" key="1">
    <source>
        <dbReference type="ARBA" id="ARBA00006641"/>
    </source>
</evidence>
<accession>A0A1V6RI82</accession>
<evidence type="ECO:0000256" key="3">
    <source>
        <dbReference type="ARBA" id="ARBA00022801"/>
    </source>
</evidence>
<dbReference type="PANTHER" id="PTHR23402:SF1">
    <property type="entry name" value="PYROGLUTAMYL-PEPTIDASE I"/>
    <property type="match status" value="1"/>
</dbReference>
<comment type="caution">
    <text evidence="6">The sequence shown here is derived from an EMBL/GenBank/DDBJ whole genome shotgun (WGS) entry which is preliminary data.</text>
</comment>
<name>A0A1V6RI82_9EURO</name>
<keyword evidence="2" id="KW-0645">Protease</keyword>
<dbReference type="InterPro" id="IPR016125">
    <property type="entry name" value="Peptidase_C15-like"/>
</dbReference>
<evidence type="ECO:0000256" key="4">
    <source>
        <dbReference type="ARBA" id="ARBA00022807"/>
    </source>
</evidence>
<dbReference type="Gene3D" id="3.40.630.20">
    <property type="entry name" value="Peptidase C15, pyroglutamyl peptidase I-like"/>
    <property type="match status" value="1"/>
</dbReference>
<protein>
    <recommendedName>
        <fullName evidence="8">Peptidase C15, pyroglutamyl peptidase I-like protein</fullName>
    </recommendedName>
</protein>
<evidence type="ECO:0000256" key="5">
    <source>
        <dbReference type="SAM" id="MobiDB-lite"/>
    </source>
</evidence>
<proteinExistence type="inferred from homology"/>
<feature type="region of interest" description="Disordered" evidence="5">
    <location>
        <begin position="1"/>
        <end position="20"/>
    </location>
</feature>
<organism evidence="6 7">
    <name type="scientific">Penicillium vulpinum</name>
    <dbReference type="NCBI Taxonomy" id="29845"/>
    <lineage>
        <taxon>Eukaryota</taxon>
        <taxon>Fungi</taxon>
        <taxon>Dikarya</taxon>
        <taxon>Ascomycota</taxon>
        <taxon>Pezizomycotina</taxon>
        <taxon>Eurotiomycetes</taxon>
        <taxon>Eurotiomycetidae</taxon>
        <taxon>Eurotiales</taxon>
        <taxon>Aspergillaceae</taxon>
        <taxon>Penicillium</taxon>
    </lineage>
</organism>
<evidence type="ECO:0000313" key="6">
    <source>
        <dbReference type="EMBL" id="OQE01194.1"/>
    </source>
</evidence>
<comment type="similarity">
    <text evidence="1">Belongs to the peptidase C15 family.</text>
</comment>
<dbReference type="EMBL" id="MDYP01000044">
    <property type="protein sequence ID" value="OQE01194.1"/>
    <property type="molecule type" value="Genomic_DNA"/>
</dbReference>
<evidence type="ECO:0008006" key="8">
    <source>
        <dbReference type="Google" id="ProtNLM"/>
    </source>
</evidence>
<keyword evidence="4" id="KW-0788">Thiol protease</keyword>
<dbReference type="GO" id="GO:0008234">
    <property type="term" value="F:cysteine-type peptidase activity"/>
    <property type="evidence" value="ECO:0007669"/>
    <property type="project" value="UniProtKB-KW"/>
</dbReference>
<sequence length="311" mass="34281">MASRAHGLHSAKTPHSSQCFPRLPTYLPRLKSSSSQLHLENNLNMGDCGTFAPYILPTPIGDSLPQPLDSPDEISVLITGFGPFKTNHVNASYLIASSLPSSFLFPSSKDNEADPRRVSLYVHPTPIPVAYATVRETLPLILEDFASSHGGRRPDLVIHIGIAAPRQYYAIETLAHRDDYNMTDINGRPGYVDGEKRWKGLGLPPILTPGRATDDPSSASPYQPDDQFLEMWRSFAPESDLRISKDAGHYLCDFIFYTSMSLAHLQGQDRNVLFLHVPGASEDANIEQGRIVTLALIKAMVACWLDKKPSA</sequence>
<reference evidence="7" key="1">
    <citation type="journal article" date="2017" name="Nat. Microbiol.">
        <title>Global analysis of biosynthetic gene clusters reveals vast potential of secondary metabolite production in Penicillium species.</title>
        <authorList>
            <person name="Nielsen J.C."/>
            <person name="Grijseels S."/>
            <person name="Prigent S."/>
            <person name="Ji B."/>
            <person name="Dainat J."/>
            <person name="Nielsen K.F."/>
            <person name="Frisvad J.C."/>
            <person name="Workman M."/>
            <person name="Nielsen J."/>
        </authorList>
    </citation>
    <scope>NUCLEOTIDE SEQUENCE [LARGE SCALE GENOMIC DNA]</scope>
    <source>
        <strain evidence="7">IBT 29486</strain>
    </source>
</reference>